<feature type="region of interest" description="Disordered" evidence="1">
    <location>
        <begin position="1"/>
        <end position="32"/>
    </location>
</feature>
<name>A0AA40BZ04_9PEZI</name>
<sequence length="171" mass="17708">MDAGTAAAAAPPPTTTALSNSAPAKQQQQQKPLQISFPLPRAPNARVNLHLTVHSKSLLLFVTTTSPEHDSGVTAPVGSFVYAMPNLANPTAQPLSTPLYPQTPTLDLATRLAKILARRTGRPTYVGNSTSFASAGAGGNVEEEMEGLARVVEVVVEEVKKADQAAAAAGV</sequence>
<organism evidence="2 3">
    <name type="scientific">Lasiodiplodia hormozganensis</name>
    <dbReference type="NCBI Taxonomy" id="869390"/>
    <lineage>
        <taxon>Eukaryota</taxon>
        <taxon>Fungi</taxon>
        <taxon>Dikarya</taxon>
        <taxon>Ascomycota</taxon>
        <taxon>Pezizomycotina</taxon>
        <taxon>Dothideomycetes</taxon>
        <taxon>Dothideomycetes incertae sedis</taxon>
        <taxon>Botryosphaeriales</taxon>
        <taxon>Botryosphaeriaceae</taxon>
        <taxon>Lasiodiplodia</taxon>
    </lineage>
</organism>
<dbReference type="GO" id="GO:0043248">
    <property type="term" value="P:proteasome assembly"/>
    <property type="evidence" value="ECO:0007669"/>
    <property type="project" value="InterPro"/>
</dbReference>
<dbReference type="EMBL" id="JAUJDW010000179">
    <property type="protein sequence ID" value="KAK0618683.1"/>
    <property type="molecule type" value="Genomic_DNA"/>
</dbReference>
<accession>A0AA40BZ04</accession>
<dbReference type="Proteomes" id="UP001175001">
    <property type="component" value="Unassembled WGS sequence"/>
</dbReference>
<proteinExistence type="predicted"/>
<comment type="caution">
    <text evidence="2">The sequence shown here is derived from an EMBL/GenBank/DDBJ whole genome shotgun (WGS) entry which is preliminary data.</text>
</comment>
<dbReference type="Gene3D" id="3.30.230.100">
    <property type="match status" value="1"/>
</dbReference>
<evidence type="ECO:0000313" key="3">
    <source>
        <dbReference type="Proteomes" id="UP001175001"/>
    </source>
</evidence>
<dbReference type="Pfam" id="PF16093">
    <property type="entry name" value="PAC4"/>
    <property type="match status" value="1"/>
</dbReference>
<reference evidence="2" key="1">
    <citation type="submission" date="2023-06" db="EMBL/GenBank/DDBJ databases">
        <title>Multi-omics analyses reveal the molecular pathogenesis toolkit of Lasiodiplodia hormozganensis, a cross-kingdom pathogen.</title>
        <authorList>
            <person name="Felix C."/>
            <person name="Meneses R."/>
            <person name="Goncalves M.F.M."/>
            <person name="Tilleman L."/>
            <person name="Duarte A.S."/>
            <person name="Jorrin-Novo J.V."/>
            <person name="Van De Peer Y."/>
            <person name="Deforce D."/>
            <person name="Van Nieuwerburgh F."/>
            <person name="Esteves A.C."/>
            <person name="Alves A."/>
        </authorList>
    </citation>
    <scope>NUCLEOTIDE SEQUENCE</scope>
    <source>
        <strain evidence="2">CBS 339.90</strain>
    </source>
</reference>
<gene>
    <name evidence="2" type="ORF">DIS24_g11630</name>
</gene>
<keyword evidence="3" id="KW-1185">Reference proteome</keyword>
<evidence type="ECO:0000256" key="1">
    <source>
        <dbReference type="SAM" id="MobiDB-lite"/>
    </source>
</evidence>
<dbReference type="AlphaFoldDB" id="A0AA40BZ04"/>
<dbReference type="InterPro" id="IPR032157">
    <property type="entry name" value="PAC4"/>
</dbReference>
<protein>
    <submittedName>
        <fullName evidence="2">Uncharacterized protein</fullName>
    </submittedName>
</protein>
<evidence type="ECO:0000313" key="2">
    <source>
        <dbReference type="EMBL" id="KAK0618683.1"/>
    </source>
</evidence>